<feature type="transmembrane region" description="Helical" evidence="1">
    <location>
        <begin position="207"/>
        <end position="231"/>
    </location>
</feature>
<gene>
    <name evidence="3" type="ORF">HD556DRAFT_952139</name>
</gene>
<feature type="transmembrane region" description="Helical" evidence="1">
    <location>
        <begin position="12"/>
        <end position="32"/>
    </location>
</feature>
<proteinExistence type="predicted"/>
<accession>A0A9P7DD30</accession>
<dbReference type="AlphaFoldDB" id="A0A9P7DD30"/>
<sequence length="296" mass="34125">MSEQEIIAGLRWNNYLSVPVIALMSYEYLLLLDKEKRPWSLMSCLYLIVRYFGLFLALLCGFWGGLLYIPESVSYALVVLIEWGFSVYFWFAEAILIWRLYAICDQSKLLLYVLVGLFLLIVALSIGTDIYLYSRHSAFSVKEIITPNAKYCTLSFNIGPMPAIYTSIPIVCYDILLVVLAAAILVRHLKERRGIQMRANSYMIMIVRYHILYFALNLTNQILLVILWAHIPTPAMSISEFFNDTVPFILAPRLILSIWDTHAHDDCVEVSTTFEDCVCWTSPLRFEQHEMDSVVV</sequence>
<evidence type="ECO:0000256" key="1">
    <source>
        <dbReference type="SAM" id="Phobius"/>
    </source>
</evidence>
<comment type="caution">
    <text evidence="3">The sequence shown here is derived from an EMBL/GenBank/DDBJ whole genome shotgun (WGS) entry which is preliminary data.</text>
</comment>
<feature type="transmembrane region" description="Helical" evidence="1">
    <location>
        <begin position="109"/>
        <end position="133"/>
    </location>
</feature>
<dbReference type="InterPro" id="IPR045340">
    <property type="entry name" value="DUF6533"/>
</dbReference>
<name>A0A9P7DD30_9AGAM</name>
<feature type="transmembrane region" description="Helical" evidence="1">
    <location>
        <begin position="44"/>
        <end position="69"/>
    </location>
</feature>
<dbReference type="Pfam" id="PF20151">
    <property type="entry name" value="DUF6533"/>
    <property type="match status" value="1"/>
</dbReference>
<keyword evidence="1" id="KW-1133">Transmembrane helix</keyword>
<dbReference type="EMBL" id="JABBWE010000078">
    <property type="protein sequence ID" value="KAG1787503.1"/>
    <property type="molecule type" value="Genomic_DNA"/>
</dbReference>
<evidence type="ECO:0000313" key="3">
    <source>
        <dbReference type="EMBL" id="KAG1787503.1"/>
    </source>
</evidence>
<dbReference type="Proteomes" id="UP000719766">
    <property type="component" value="Unassembled WGS sequence"/>
</dbReference>
<feature type="transmembrane region" description="Helical" evidence="1">
    <location>
        <begin position="163"/>
        <end position="186"/>
    </location>
</feature>
<protein>
    <recommendedName>
        <fullName evidence="2">DUF6533 domain-containing protein</fullName>
    </recommendedName>
</protein>
<dbReference type="RefSeq" id="XP_041154849.1">
    <property type="nucleotide sequence ID" value="XM_041312109.1"/>
</dbReference>
<keyword evidence="1" id="KW-0812">Transmembrane</keyword>
<evidence type="ECO:0000259" key="2">
    <source>
        <dbReference type="Pfam" id="PF20151"/>
    </source>
</evidence>
<feature type="domain" description="DUF6533" evidence="2">
    <location>
        <begin position="15"/>
        <end position="55"/>
    </location>
</feature>
<keyword evidence="1" id="KW-0472">Membrane</keyword>
<reference evidence="3" key="1">
    <citation type="journal article" date="2020" name="New Phytol.">
        <title>Comparative genomics reveals dynamic genome evolution in host specialist ectomycorrhizal fungi.</title>
        <authorList>
            <person name="Lofgren L.A."/>
            <person name="Nguyen N.H."/>
            <person name="Vilgalys R."/>
            <person name="Ruytinx J."/>
            <person name="Liao H.L."/>
            <person name="Branco S."/>
            <person name="Kuo A."/>
            <person name="LaButti K."/>
            <person name="Lipzen A."/>
            <person name="Andreopoulos W."/>
            <person name="Pangilinan J."/>
            <person name="Riley R."/>
            <person name="Hundley H."/>
            <person name="Na H."/>
            <person name="Barry K."/>
            <person name="Grigoriev I.V."/>
            <person name="Stajich J.E."/>
            <person name="Kennedy P.G."/>
        </authorList>
    </citation>
    <scope>NUCLEOTIDE SEQUENCE</scope>
    <source>
        <strain evidence="3">S12</strain>
    </source>
</reference>
<evidence type="ECO:0000313" key="4">
    <source>
        <dbReference type="Proteomes" id="UP000719766"/>
    </source>
</evidence>
<dbReference type="OrthoDB" id="2636268at2759"/>
<dbReference type="GeneID" id="64605873"/>
<organism evidence="3 4">
    <name type="scientific">Suillus plorans</name>
    <dbReference type="NCBI Taxonomy" id="116603"/>
    <lineage>
        <taxon>Eukaryota</taxon>
        <taxon>Fungi</taxon>
        <taxon>Dikarya</taxon>
        <taxon>Basidiomycota</taxon>
        <taxon>Agaricomycotina</taxon>
        <taxon>Agaricomycetes</taxon>
        <taxon>Agaricomycetidae</taxon>
        <taxon>Boletales</taxon>
        <taxon>Suillineae</taxon>
        <taxon>Suillaceae</taxon>
        <taxon>Suillus</taxon>
    </lineage>
</organism>
<feature type="transmembrane region" description="Helical" evidence="1">
    <location>
        <begin position="75"/>
        <end position="97"/>
    </location>
</feature>
<keyword evidence="4" id="KW-1185">Reference proteome</keyword>